<organism evidence="2 3">
    <name type="scientific">Stylosanthes scabra</name>
    <dbReference type="NCBI Taxonomy" id="79078"/>
    <lineage>
        <taxon>Eukaryota</taxon>
        <taxon>Viridiplantae</taxon>
        <taxon>Streptophyta</taxon>
        <taxon>Embryophyta</taxon>
        <taxon>Tracheophyta</taxon>
        <taxon>Spermatophyta</taxon>
        <taxon>Magnoliopsida</taxon>
        <taxon>eudicotyledons</taxon>
        <taxon>Gunneridae</taxon>
        <taxon>Pentapetalae</taxon>
        <taxon>rosids</taxon>
        <taxon>fabids</taxon>
        <taxon>Fabales</taxon>
        <taxon>Fabaceae</taxon>
        <taxon>Papilionoideae</taxon>
        <taxon>50 kb inversion clade</taxon>
        <taxon>dalbergioids sensu lato</taxon>
        <taxon>Dalbergieae</taxon>
        <taxon>Pterocarpus clade</taxon>
        <taxon>Stylosanthes</taxon>
    </lineage>
</organism>
<evidence type="ECO:0000313" key="3">
    <source>
        <dbReference type="Proteomes" id="UP001341840"/>
    </source>
</evidence>
<feature type="coiled-coil region" evidence="1">
    <location>
        <begin position="46"/>
        <end position="104"/>
    </location>
</feature>
<keyword evidence="3" id="KW-1185">Reference proteome</keyword>
<protein>
    <submittedName>
        <fullName evidence="2">Uncharacterized protein</fullName>
    </submittedName>
</protein>
<proteinExistence type="predicted"/>
<name>A0ABU6X362_9FABA</name>
<evidence type="ECO:0000313" key="2">
    <source>
        <dbReference type="EMBL" id="MED6192392.1"/>
    </source>
</evidence>
<reference evidence="2 3" key="1">
    <citation type="journal article" date="2023" name="Plants (Basel)">
        <title>Bridging the Gap: Combining Genomics and Transcriptomics Approaches to Understand Stylosanthes scabra, an Orphan Legume from the Brazilian Caatinga.</title>
        <authorList>
            <person name="Ferreira-Neto J.R.C."/>
            <person name="da Silva M.D."/>
            <person name="Binneck E."/>
            <person name="de Melo N.F."/>
            <person name="da Silva R.H."/>
            <person name="de Melo A.L.T.M."/>
            <person name="Pandolfi V."/>
            <person name="Bustamante F.O."/>
            <person name="Brasileiro-Vidal A.C."/>
            <person name="Benko-Iseppon A.M."/>
        </authorList>
    </citation>
    <scope>NUCLEOTIDE SEQUENCE [LARGE SCALE GENOMIC DNA]</scope>
    <source>
        <tissue evidence="2">Leaves</tissue>
    </source>
</reference>
<accession>A0ABU6X362</accession>
<dbReference type="EMBL" id="JASCZI010211471">
    <property type="protein sequence ID" value="MED6192392.1"/>
    <property type="molecule type" value="Genomic_DNA"/>
</dbReference>
<gene>
    <name evidence="2" type="ORF">PIB30_009755</name>
</gene>
<dbReference type="Proteomes" id="UP001341840">
    <property type="component" value="Unassembled WGS sequence"/>
</dbReference>
<keyword evidence="1" id="KW-0175">Coiled coil</keyword>
<sequence>MEAFYASVKAETTQLSNLREPPRTRPSQKTLKAWQLLQDLSVDECLSKAEKAKKGLNANVREFKETVTDENALCIKLECLVRKKRELEEEIKQTNAKIARLMSKRDTAAKGKVLRSKRDGLMNRVPRLKAERDLAFLTETNIEGEWSRLGKQLLQNTSFAEDWM</sequence>
<evidence type="ECO:0000256" key="1">
    <source>
        <dbReference type="SAM" id="Coils"/>
    </source>
</evidence>
<comment type="caution">
    <text evidence="2">The sequence shown here is derived from an EMBL/GenBank/DDBJ whole genome shotgun (WGS) entry which is preliminary data.</text>
</comment>